<keyword evidence="1" id="KW-1133">Transmembrane helix</keyword>
<gene>
    <name evidence="2" type="ORF">FIBSPDRAFT_860542</name>
</gene>
<organism evidence="2 3">
    <name type="scientific">Athelia psychrophila</name>
    <dbReference type="NCBI Taxonomy" id="1759441"/>
    <lineage>
        <taxon>Eukaryota</taxon>
        <taxon>Fungi</taxon>
        <taxon>Dikarya</taxon>
        <taxon>Basidiomycota</taxon>
        <taxon>Agaricomycotina</taxon>
        <taxon>Agaricomycetes</taxon>
        <taxon>Agaricomycetidae</taxon>
        <taxon>Atheliales</taxon>
        <taxon>Atheliaceae</taxon>
        <taxon>Athelia</taxon>
    </lineage>
</organism>
<evidence type="ECO:0000313" key="2">
    <source>
        <dbReference type="EMBL" id="KZP21600.1"/>
    </source>
</evidence>
<feature type="transmembrane region" description="Helical" evidence="1">
    <location>
        <begin position="35"/>
        <end position="54"/>
    </location>
</feature>
<dbReference type="Proteomes" id="UP000076532">
    <property type="component" value="Unassembled WGS sequence"/>
</dbReference>
<keyword evidence="1" id="KW-0812">Transmembrane</keyword>
<evidence type="ECO:0000313" key="3">
    <source>
        <dbReference type="Proteomes" id="UP000076532"/>
    </source>
</evidence>
<evidence type="ECO:0000256" key="1">
    <source>
        <dbReference type="SAM" id="Phobius"/>
    </source>
</evidence>
<protein>
    <submittedName>
        <fullName evidence="2">Uncharacterized protein</fullName>
    </submittedName>
</protein>
<keyword evidence="1" id="KW-0472">Membrane</keyword>
<dbReference type="AlphaFoldDB" id="A0A166K723"/>
<dbReference type="EMBL" id="KV417546">
    <property type="protein sequence ID" value="KZP21600.1"/>
    <property type="molecule type" value="Genomic_DNA"/>
</dbReference>
<accession>A0A166K723</accession>
<reference evidence="2 3" key="1">
    <citation type="journal article" date="2016" name="Mol. Biol. Evol.">
        <title>Comparative Genomics of Early-Diverging Mushroom-Forming Fungi Provides Insights into the Origins of Lignocellulose Decay Capabilities.</title>
        <authorList>
            <person name="Nagy L.G."/>
            <person name="Riley R."/>
            <person name="Tritt A."/>
            <person name="Adam C."/>
            <person name="Daum C."/>
            <person name="Floudas D."/>
            <person name="Sun H."/>
            <person name="Yadav J.S."/>
            <person name="Pangilinan J."/>
            <person name="Larsson K.H."/>
            <person name="Matsuura K."/>
            <person name="Barry K."/>
            <person name="Labutti K."/>
            <person name="Kuo R."/>
            <person name="Ohm R.A."/>
            <person name="Bhattacharya S.S."/>
            <person name="Shirouzu T."/>
            <person name="Yoshinaga Y."/>
            <person name="Martin F.M."/>
            <person name="Grigoriev I.V."/>
            <person name="Hibbett D.S."/>
        </authorList>
    </citation>
    <scope>NUCLEOTIDE SEQUENCE [LARGE SCALE GENOMIC DNA]</scope>
    <source>
        <strain evidence="2 3">CBS 109695</strain>
    </source>
</reference>
<keyword evidence="3" id="KW-1185">Reference proteome</keyword>
<sequence>MALSQQLGAKPGVVAPSFAALAAARFLCPYFGSALAVWLCANLVVFLLGLRGFAMEYGPEAHACGVLLLAPPFIIGTIVVVALARGETRRLLDYEEVWTYEPVSQGGLRKIWPL</sequence>
<name>A0A166K723_9AGAM</name>
<proteinExistence type="predicted"/>
<feature type="transmembrane region" description="Helical" evidence="1">
    <location>
        <begin position="66"/>
        <end position="84"/>
    </location>
</feature>